<dbReference type="RefSeq" id="WP_027989918.1">
    <property type="nucleotide sequence ID" value="NZ_CP088113.1"/>
</dbReference>
<proteinExistence type="predicted"/>
<protein>
    <submittedName>
        <fullName evidence="1">Uncharacterized protein</fullName>
    </submittedName>
</protein>
<dbReference type="EMBL" id="WISP01000172">
    <property type="protein sequence ID" value="MQW06623.1"/>
    <property type="molecule type" value="Genomic_DNA"/>
</dbReference>
<dbReference type="AlphaFoldDB" id="A0A6A7ZUP3"/>
<accession>A0A6A7ZUP3</accession>
<sequence length="86" mass="10038">MSYSLLSRTLAKSRKEHQCIWCCHQILTGSHYVREISTYDGHFQNFAWHEACRKDADQYFVESGAEEFTSGNEMPFHALYELEASL</sequence>
<reference evidence="1" key="1">
    <citation type="journal article" date="2013" name="Genome Biol.">
        <title>Comparative genomics of the core and accessory genomes of 48 Sinorhizobium strains comprising five genospecies.</title>
        <authorList>
            <person name="Sugawara M."/>
            <person name="Epstein B."/>
            <person name="Badgley B.D."/>
            <person name="Unno T."/>
            <person name="Xu L."/>
            <person name="Reese J."/>
            <person name="Gyaneshwar P."/>
            <person name="Denny R."/>
            <person name="Mudge J."/>
            <person name="Bharti A.K."/>
            <person name="Farmer A.D."/>
            <person name="May G.D."/>
            <person name="Woodward J.E."/>
            <person name="Medigue C."/>
            <person name="Vallenet D."/>
            <person name="Lajus A."/>
            <person name="Rouy Z."/>
            <person name="Martinez-Vaz B."/>
            <person name="Tiffin P."/>
            <person name="Young N.D."/>
            <person name="Sadowsky M.J."/>
        </authorList>
    </citation>
    <scope>NUCLEOTIDE SEQUENCE</scope>
    <source>
        <strain evidence="1">M30</strain>
    </source>
</reference>
<organism evidence="1">
    <name type="scientific">Rhizobium meliloti</name>
    <name type="common">Ensifer meliloti</name>
    <name type="synonym">Sinorhizobium meliloti</name>
    <dbReference type="NCBI Taxonomy" id="382"/>
    <lineage>
        <taxon>Bacteria</taxon>
        <taxon>Pseudomonadati</taxon>
        <taxon>Pseudomonadota</taxon>
        <taxon>Alphaproteobacteria</taxon>
        <taxon>Hyphomicrobiales</taxon>
        <taxon>Rhizobiaceae</taxon>
        <taxon>Sinorhizobium/Ensifer group</taxon>
        <taxon>Sinorhizobium</taxon>
    </lineage>
</organism>
<comment type="caution">
    <text evidence="1">The sequence shown here is derived from an EMBL/GenBank/DDBJ whole genome shotgun (WGS) entry which is preliminary data.</text>
</comment>
<gene>
    <name evidence="1" type="ORF">GHK45_23715</name>
</gene>
<name>A0A6A7ZUP3_RHIML</name>
<evidence type="ECO:0000313" key="1">
    <source>
        <dbReference type="EMBL" id="MQW06623.1"/>
    </source>
</evidence>